<dbReference type="PANTHER" id="PTHR34197:SF2">
    <property type="entry name" value="OS04G0591300 PROTEIN"/>
    <property type="match status" value="1"/>
</dbReference>
<proteinExistence type="predicted"/>
<gene>
    <name evidence="1" type="ORF">TEA_003643</name>
</gene>
<organism evidence="1 2">
    <name type="scientific">Camellia sinensis var. sinensis</name>
    <name type="common">China tea</name>
    <dbReference type="NCBI Taxonomy" id="542762"/>
    <lineage>
        <taxon>Eukaryota</taxon>
        <taxon>Viridiplantae</taxon>
        <taxon>Streptophyta</taxon>
        <taxon>Embryophyta</taxon>
        <taxon>Tracheophyta</taxon>
        <taxon>Spermatophyta</taxon>
        <taxon>Magnoliopsida</taxon>
        <taxon>eudicotyledons</taxon>
        <taxon>Gunneridae</taxon>
        <taxon>Pentapetalae</taxon>
        <taxon>asterids</taxon>
        <taxon>Ericales</taxon>
        <taxon>Theaceae</taxon>
        <taxon>Camellia</taxon>
    </lineage>
</organism>
<dbReference type="PANTHER" id="PTHR34197">
    <property type="entry name" value="OS04G0591300 PROTEIN"/>
    <property type="match status" value="1"/>
</dbReference>
<keyword evidence="2" id="KW-1185">Reference proteome</keyword>
<dbReference type="Proteomes" id="UP000306102">
    <property type="component" value="Unassembled WGS sequence"/>
</dbReference>
<reference evidence="1 2" key="1">
    <citation type="journal article" date="2018" name="Proc. Natl. Acad. Sci. U.S.A.">
        <title>Draft genome sequence of Camellia sinensis var. sinensis provides insights into the evolution of the tea genome and tea quality.</title>
        <authorList>
            <person name="Wei C."/>
            <person name="Yang H."/>
            <person name="Wang S."/>
            <person name="Zhao J."/>
            <person name="Liu C."/>
            <person name="Gao L."/>
            <person name="Xia E."/>
            <person name="Lu Y."/>
            <person name="Tai Y."/>
            <person name="She G."/>
            <person name="Sun J."/>
            <person name="Cao H."/>
            <person name="Tong W."/>
            <person name="Gao Q."/>
            <person name="Li Y."/>
            <person name="Deng W."/>
            <person name="Jiang X."/>
            <person name="Wang W."/>
            <person name="Chen Q."/>
            <person name="Zhang S."/>
            <person name="Li H."/>
            <person name="Wu J."/>
            <person name="Wang P."/>
            <person name="Li P."/>
            <person name="Shi C."/>
            <person name="Zheng F."/>
            <person name="Jian J."/>
            <person name="Huang B."/>
            <person name="Shan D."/>
            <person name="Shi M."/>
            <person name="Fang C."/>
            <person name="Yue Y."/>
            <person name="Li F."/>
            <person name="Li D."/>
            <person name="Wei S."/>
            <person name="Han B."/>
            <person name="Jiang C."/>
            <person name="Yin Y."/>
            <person name="Xia T."/>
            <person name="Zhang Z."/>
            <person name="Bennetzen J.L."/>
            <person name="Zhao S."/>
            <person name="Wan X."/>
        </authorList>
    </citation>
    <scope>NUCLEOTIDE SEQUENCE [LARGE SCALE GENOMIC DNA]</scope>
    <source>
        <strain evidence="2">cv. Shuchazao</strain>
        <tissue evidence="1">Leaf</tissue>
    </source>
</reference>
<evidence type="ECO:0000313" key="1">
    <source>
        <dbReference type="EMBL" id="THG10241.1"/>
    </source>
</evidence>
<evidence type="ECO:0000313" key="2">
    <source>
        <dbReference type="Proteomes" id="UP000306102"/>
    </source>
</evidence>
<sequence length="217" mass="24212">MAFYADEEEVWKCPKHPSKRRRSGICPTCLRERLTNLCPDCANVRPCACCTSSSSSSSSSFSFFSSSSSAGDASRSARVGSVGRLSNLIDSEPAFRRSRSLAIPFLHSRFAEASPPVNRRKSSFWSVFRTQKSKECEEEREDGKSKIVIEAEENYAHQMMMMRSRSVSVPVASDSGAGNMRSSSVKSRGLYFPSPIKFFRQSKTSKVVQERSPLYRG</sequence>
<accession>A0A4S4E2Y9</accession>
<dbReference type="EMBL" id="SDRB02007967">
    <property type="protein sequence ID" value="THG10241.1"/>
    <property type="molecule type" value="Genomic_DNA"/>
</dbReference>
<dbReference type="AlphaFoldDB" id="A0A4S4E2Y9"/>
<comment type="caution">
    <text evidence="1">The sequence shown here is derived from an EMBL/GenBank/DDBJ whole genome shotgun (WGS) entry which is preliminary data.</text>
</comment>
<protein>
    <submittedName>
        <fullName evidence="1">Uncharacterized protein</fullName>
    </submittedName>
</protein>
<name>A0A4S4E2Y9_CAMSN</name>